<organism evidence="2">
    <name type="scientific">Talaromyces marneffei PM1</name>
    <dbReference type="NCBI Taxonomy" id="1077442"/>
    <lineage>
        <taxon>Eukaryota</taxon>
        <taxon>Fungi</taxon>
        <taxon>Dikarya</taxon>
        <taxon>Ascomycota</taxon>
        <taxon>Pezizomycotina</taxon>
        <taxon>Eurotiomycetes</taxon>
        <taxon>Eurotiomycetidae</taxon>
        <taxon>Eurotiales</taxon>
        <taxon>Trichocomaceae</taxon>
        <taxon>Talaromyces</taxon>
        <taxon>Talaromyces sect. Talaromyces</taxon>
    </lineage>
</organism>
<dbReference type="EMBL" id="JPOX01000001">
    <property type="protein sequence ID" value="KFX53364.1"/>
    <property type="molecule type" value="Genomic_DNA"/>
</dbReference>
<dbReference type="AlphaFoldDB" id="A0A093VTL6"/>
<proteinExistence type="predicted"/>
<gene>
    <name evidence="2" type="ORF">GQ26_0011960</name>
</gene>
<comment type="caution">
    <text evidence="2">The sequence shown here is derived from an EMBL/GenBank/DDBJ whole genome shotgun (WGS) entry which is preliminary data.</text>
</comment>
<protein>
    <submittedName>
        <fullName evidence="2">Zinc finger protein</fullName>
    </submittedName>
</protein>
<evidence type="ECO:0000256" key="1">
    <source>
        <dbReference type="SAM" id="MobiDB-lite"/>
    </source>
</evidence>
<name>A0A093VTL6_TALMA</name>
<feature type="region of interest" description="Disordered" evidence="1">
    <location>
        <begin position="267"/>
        <end position="310"/>
    </location>
</feature>
<feature type="compositionally biased region" description="Low complexity" evidence="1">
    <location>
        <begin position="387"/>
        <end position="409"/>
    </location>
</feature>
<accession>A0A093VTL6</accession>
<dbReference type="Gene3D" id="3.30.160.60">
    <property type="entry name" value="Classic Zinc Finger"/>
    <property type="match status" value="1"/>
</dbReference>
<evidence type="ECO:0000313" key="2">
    <source>
        <dbReference type="EMBL" id="KFX53364.1"/>
    </source>
</evidence>
<sequence>SGLELDFREGYIDDDPVHSLYSLRLRHTLKSKYHPSPENQTQKYVCFILLCSSSKQYSTKVPYQKPQGDIFQESALSPSESKWILTESGKELGSTCGSGYDHFYPHQQVQGLDPVVGLVASSAPQLLLSVSPVSGPRPTSCALPAVSANDKEDLHYLQADKSNLGFDNHIPNSNLRQSLTELLDHGLVGVSYKNHVNSDPTRVNNTCNHPLQHGNKLALAALFFTTINQRRFRINVCYSSDLHSGPLFSAASNVISQTGSMNMFPQGNRHDGNFHSQQAQWAQYQRSLSSTPEDPYQRRSHEPSLTPPAGYASLPSQQTMFSNTSYPIGMQQPMQAPPSQAFYPTSSPYGFNQPGYDFPQTTFVSSNTYPTTAGPNMGIPIRTPPYVGSSNDSPHNSSSHSHTGSLVTSEPESQVRVLESRPKPQCWDHGCNGREFSTFSNLLRHQRERSGAAAKSECPHCGAVFTRSTARNTHIAQGKCKGIRDSTE</sequence>
<reference evidence="2" key="1">
    <citation type="journal article" date="2014" name="PLoS Genet.">
        <title>Signature Gene Expression Reveals Novel Clues to the Molecular Mechanisms of Dimorphic Transition in Penicillium marneffei.</title>
        <authorList>
            <person name="Yang E."/>
            <person name="Wang G."/>
            <person name="Cai J."/>
            <person name="Woo P.C."/>
            <person name="Lau S.K."/>
            <person name="Yuen K.-Y."/>
            <person name="Chow W.-N."/>
            <person name="Lin X."/>
        </authorList>
    </citation>
    <scope>NUCLEOTIDE SEQUENCE [LARGE SCALE GENOMIC DNA]</scope>
    <source>
        <strain evidence="2">PM1</strain>
    </source>
</reference>
<feature type="region of interest" description="Disordered" evidence="1">
    <location>
        <begin position="384"/>
        <end position="424"/>
    </location>
</feature>
<feature type="compositionally biased region" description="Polar residues" evidence="1">
    <location>
        <begin position="274"/>
        <end position="292"/>
    </location>
</feature>
<feature type="non-terminal residue" evidence="2">
    <location>
        <position position="1"/>
    </location>
</feature>